<comment type="subcellular location">
    <subcellularLocation>
        <location evidence="1 10">Cytoplasm</location>
    </subcellularLocation>
</comment>
<evidence type="ECO:0000256" key="5">
    <source>
        <dbReference type="ARBA" id="ARBA00022679"/>
    </source>
</evidence>
<dbReference type="GO" id="GO:0005737">
    <property type="term" value="C:cytoplasm"/>
    <property type="evidence" value="ECO:0007669"/>
    <property type="project" value="UniProtKB-SubCell"/>
</dbReference>
<organism evidence="14 15">
    <name type="scientific">Sphingomonas bacterium</name>
    <dbReference type="NCBI Taxonomy" id="1895847"/>
    <lineage>
        <taxon>Bacteria</taxon>
        <taxon>Pseudomonadati</taxon>
        <taxon>Pseudomonadota</taxon>
        <taxon>Alphaproteobacteria</taxon>
        <taxon>Sphingomonadales</taxon>
        <taxon>Sphingomonadaceae</taxon>
        <taxon>Sphingomonas</taxon>
    </lineage>
</organism>
<keyword evidence="9" id="KW-0238">DNA-binding</keyword>
<evidence type="ECO:0000259" key="11">
    <source>
        <dbReference type="Pfam" id="PF00712"/>
    </source>
</evidence>
<evidence type="ECO:0000256" key="4">
    <source>
        <dbReference type="ARBA" id="ARBA00022490"/>
    </source>
</evidence>
<dbReference type="InterPro" id="IPR001001">
    <property type="entry name" value="DNA_polIII_beta"/>
</dbReference>
<evidence type="ECO:0000259" key="13">
    <source>
        <dbReference type="Pfam" id="PF02768"/>
    </source>
</evidence>
<keyword evidence="4 10" id="KW-0963">Cytoplasm</keyword>
<dbReference type="Pfam" id="PF02768">
    <property type="entry name" value="DNA_pol3_beta_3"/>
    <property type="match status" value="1"/>
</dbReference>
<evidence type="ECO:0000259" key="12">
    <source>
        <dbReference type="Pfam" id="PF02767"/>
    </source>
</evidence>
<evidence type="ECO:0000256" key="9">
    <source>
        <dbReference type="ARBA" id="ARBA00023125"/>
    </source>
</evidence>
<comment type="caution">
    <text evidence="14">The sequence shown here is derived from an EMBL/GenBank/DDBJ whole genome shotgun (WGS) entry which is preliminary data.</text>
</comment>
<comment type="subunit">
    <text evidence="10">Forms a ring-shaped head-to-tail homodimer around DNA.</text>
</comment>
<evidence type="ECO:0000256" key="7">
    <source>
        <dbReference type="ARBA" id="ARBA00022705"/>
    </source>
</evidence>
<evidence type="ECO:0000313" key="15">
    <source>
        <dbReference type="Proteomes" id="UP000262699"/>
    </source>
</evidence>
<dbReference type="Gene3D" id="3.10.150.10">
    <property type="entry name" value="DNA Polymerase III, subunit A, domain 2"/>
    <property type="match status" value="1"/>
</dbReference>
<evidence type="ECO:0000256" key="8">
    <source>
        <dbReference type="ARBA" id="ARBA00022932"/>
    </source>
</evidence>
<evidence type="ECO:0000256" key="6">
    <source>
        <dbReference type="ARBA" id="ARBA00022695"/>
    </source>
</evidence>
<feature type="domain" description="DNA polymerase III beta sliding clamp C-terminal" evidence="13">
    <location>
        <begin position="250"/>
        <end position="369"/>
    </location>
</feature>
<dbReference type="SMART" id="SM00480">
    <property type="entry name" value="POL3Bc"/>
    <property type="match status" value="1"/>
</dbReference>
<dbReference type="GO" id="GO:0003677">
    <property type="term" value="F:DNA binding"/>
    <property type="evidence" value="ECO:0007669"/>
    <property type="project" value="UniProtKB-UniRule"/>
</dbReference>
<dbReference type="Gene3D" id="3.70.10.10">
    <property type="match status" value="1"/>
</dbReference>
<evidence type="ECO:0000256" key="1">
    <source>
        <dbReference type="ARBA" id="ARBA00004496"/>
    </source>
</evidence>
<name>A0A3D0WDT1_9SPHN</name>
<dbReference type="PANTHER" id="PTHR30478:SF0">
    <property type="entry name" value="BETA SLIDING CLAMP"/>
    <property type="match status" value="1"/>
</dbReference>
<keyword evidence="6 10" id="KW-0548">Nucleotidyltransferase</keyword>
<dbReference type="GO" id="GO:0009360">
    <property type="term" value="C:DNA polymerase III complex"/>
    <property type="evidence" value="ECO:0007669"/>
    <property type="project" value="InterPro"/>
</dbReference>
<keyword evidence="8 10" id="KW-0239">DNA-directed DNA polymerase</keyword>
<gene>
    <name evidence="14" type="primary">dnaN</name>
    <name evidence="14" type="ORF">DEP91_11525</name>
</gene>
<evidence type="ECO:0000256" key="10">
    <source>
        <dbReference type="PIRNR" id="PIRNR000804"/>
    </source>
</evidence>
<dbReference type="NCBIfam" id="TIGR00663">
    <property type="entry name" value="dnan"/>
    <property type="match status" value="1"/>
</dbReference>
<feature type="domain" description="DNA polymerase III beta sliding clamp N-terminal" evidence="11">
    <location>
        <begin position="5"/>
        <end position="122"/>
    </location>
</feature>
<accession>A0A3D0WDT1</accession>
<reference evidence="14 15" key="1">
    <citation type="journal article" date="2018" name="Nat. Biotechnol.">
        <title>A standardized bacterial taxonomy based on genome phylogeny substantially revises the tree of life.</title>
        <authorList>
            <person name="Parks D.H."/>
            <person name="Chuvochina M."/>
            <person name="Waite D.W."/>
            <person name="Rinke C."/>
            <person name="Skarshewski A."/>
            <person name="Chaumeil P.A."/>
            <person name="Hugenholtz P."/>
        </authorList>
    </citation>
    <scope>NUCLEOTIDE SEQUENCE [LARGE SCALE GENOMIC DNA]</scope>
    <source>
        <strain evidence="14">UBA9015</strain>
    </source>
</reference>
<feature type="domain" description="DNA polymerase III beta sliding clamp central" evidence="12">
    <location>
        <begin position="133"/>
        <end position="247"/>
    </location>
</feature>
<sequence length="370" mass="39873">MLMTKVTFETDLLASALREVRGAVQRRNTIPILSNVLIAANPDGSVVLTATDMDVLVSRTISAKVERDVSFTLDANRLTDVVGAFANGSQTTIELSGSAAIVTSGRARTRFSTLPASDFPVVLQRQVDTRFTIAAKALTRGIGMVRHAVSTEEARYYLNGVFWHERDGKLVYVATDGHRLARYVDELPAGAAGMNDTILRTRCIDLARAAAEARDADIEVAIGDDKVTMVAGDFTLIARVVEGTFPDYTRVIPTSFNGTLSIDRDELVEAVNRVTIAVNDKVRVVKIDVARDLVRTSVTSPEHGEAVDEVPCSYDGDCVSIGFNGRYLRDALGVLDVDVVDVLLGDPASPAMITSPKASSATLVLMPMRV</sequence>
<protein>
    <recommendedName>
        <fullName evidence="3 10">Beta sliding clamp</fullName>
    </recommendedName>
</protein>
<evidence type="ECO:0000313" key="14">
    <source>
        <dbReference type="EMBL" id="HCB76780.1"/>
    </source>
</evidence>
<dbReference type="PANTHER" id="PTHR30478">
    <property type="entry name" value="DNA POLYMERASE III SUBUNIT BETA"/>
    <property type="match status" value="1"/>
</dbReference>
<dbReference type="PIRSF" id="PIRSF000804">
    <property type="entry name" value="DNA_pol_III_b"/>
    <property type="match status" value="1"/>
</dbReference>
<evidence type="ECO:0000256" key="2">
    <source>
        <dbReference type="ARBA" id="ARBA00010752"/>
    </source>
</evidence>
<dbReference type="AlphaFoldDB" id="A0A3D0WDT1"/>
<keyword evidence="5 10" id="KW-0808">Transferase</keyword>
<dbReference type="Proteomes" id="UP000262699">
    <property type="component" value="Unassembled WGS sequence"/>
</dbReference>
<comment type="function">
    <text evidence="10">Confers DNA tethering and processivity to DNA polymerases and other proteins. Acts as a clamp, forming a ring around DNA (a reaction catalyzed by the clamp-loading complex) which diffuses in an ATP-independent manner freely and bidirectionally along dsDNA. Initially characterized for its ability to contact the catalytic subunit of DNA polymerase III (Pol III), a complex, multichain enzyme responsible for most of the replicative synthesis in bacteria; Pol III exhibits 3'-5' exonuclease proofreading activity. The beta chain is required for initiation of replication as well as for processivity of DNA replication.</text>
</comment>
<keyword evidence="7 10" id="KW-0235">DNA replication</keyword>
<comment type="similarity">
    <text evidence="2 10">Belongs to the beta sliding clamp family.</text>
</comment>
<dbReference type="InterPro" id="IPR046938">
    <property type="entry name" value="DNA_clamp_sf"/>
</dbReference>
<dbReference type="GO" id="GO:0003887">
    <property type="term" value="F:DNA-directed DNA polymerase activity"/>
    <property type="evidence" value="ECO:0007669"/>
    <property type="project" value="UniProtKB-UniRule"/>
</dbReference>
<dbReference type="Pfam" id="PF02767">
    <property type="entry name" value="DNA_pol3_beta_2"/>
    <property type="match status" value="1"/>
</dbReference>
<dbReference type="SUPFAM" id="SSF55979">
    <property type="entry name" value="DNA clamp"/>
    <property type="match status" value="3"/>
</dbReference>
<dbReference type="InterPro" id="IPR022635">
    <property type="entry name" value="DNA_polIII_beta_C"/>
</dbReference>
<dbReference type="InterPro" id="IPR022637">
    <property type="entry name" value="DNA_polIII_beta_cen"/>
</dbReference>
<dbReference type="InterPro" id="IPR022634">
    <property type="entry name" value="DNA_polIII_beta_N"/>
</dbReference>
<proteinExistence type="inferred from homology"/>
<dbReference type="EMBL" id="DOYJ01000322">
    <property type="protein sequence ID" value="HCB76780.1"/>
    <property type="molecule type" value="Genomic_DNA"/>
</dbReference>
<dbReference type="CDD" id="cd00140">
    <property type="entry name" value="beta_clamp"/>
    <property type="match status" value="1"/>
</dbReference>
<dbReference type="Pfam" id="PF00712">
    <property type="entry name" value="DNA_pol3_beta"/>
    <property type="match status" value="1"/>
</dbReference>
<dbReference type="GO" id="GO:0006271">
    <property type="term" value="P:DNA strand elongation involved in DNA replication"/>
    <property type="evidence" value="ECO:0007669"/>
    <property type="project" value="TreeGrafter"/>
</dbReference>
<evidence type="ECO:0000256" key="3">
    <source>
        <dbReference type="ARBA" id="ARBA00021035"/>
    </source>
</evidence>
<dbReference type="GO" id="GO:0008408">
    <property type="term" value="F:3'-5' exonuclease activity"/>
    <property type="evidence" value="ECO:0007669"/>
    <property type="project" value="InterPro"/>
</dbReference>